<proteinExistence type="predicted"/>
<reference evidence="1" key="1">
    <citation type="submission" date="2019-08" db="EMBL/GenBank/DDBJ databases">
        <title>The complete genome of Acinetobacter defluvii strain WCHAD010030.</title>
        <authorList>
            <person name="Hu Y."/>
            <person name="Qin J."/>
            <person name="Feng Y."/>
            <person name="Zong Z."/>
        </authorList>
    </citation>
    <scope>NUCLEOTIDE SEQUENCE</scope>
    <source>
        <strain evidence="1">WCHA30</strain>
    </source>
</reference>
<dbReference type="OrthoDB" id="9182062at2"/>
<dbReference type="AlphaFoldDB" id="A0A2S2FB60"/>
<dbReference type="EMBL" id="CP029397">
    <property type="protein sequence ID" value="AWL28203.1"/>
    <property type="molecule type" value="Genomic_DNA"/>
</dbReference>
<accession>A0A2S2FB60</accession>
<name>A0A2S2FB60_9GAMM</name>
<dbReference type="RefSeq" id="WP_065993696.1">
    <property type="nucleotide sequence ID" value="NZ_CP029397.2"/>
</dbReference>
<dbReference type="STRING" id="1871111.GCA_001704615_02945"/>
<sequence>MENSVKKYGVKIVSRPKIKASKKLDLTGKEGEKIVEYETKLLLIRHKKAFERLADL</sequence>
<dbReference type="Proteomes" id="UP000245977">
    <property type="component" value="Chromosome"/>
</dbReference>
<protein>
    <submittedName>
        <fullName evidence="1">Acetyltransferase</fullName>
    </submittedName>
</protein>
<gene>
    <name evidence="1" type="ORF">DJ533_06240</name>
</gene>
<evidence type="ECO:0000313" key="2">
    <source>
        <dbReference type="Proteomes" id="UP000245977"/>
    </source>
</evidence>
<evidence type="ECO:0000313" key="1">
    <source>
        <dbReference type="EMBL" id="AWL28203.1"/>
    </source>
</evidence>
<organism evidence="1 2">
    <name type="scientific">Acinetobacter defluvii</name>
    <dbReference type="NCBI Taxonomy" id="1871111"/>
    <lineage>
        <taxon>Bacteria</taxon>
        <taxon>Pseudomonadati</taxon>
        <taxon>Pseudomonadota</taxon>
        <taxon>Gammaproteobacteria</taxon>
        <taxon>Moraxellales</taxon>
        <taxon>Moraxellaceae</taxon>
        <taxon>Acinetobacter</taxon>
    </lineage>
</organism>
<dbReference type="KEGG" id="adv:DJ533_06240"/>
<dbReference type="GO" id="GO:0016740">
    <property type="term" value="F:transferase activity"/>
    <property type="evidence" value="ECO:0007669"/>
    <property type="project" value="UniProtKB-KW"/>
</dbReference>
<keyword evidence="2" id="KW-1185">Reference proteome</keyword>